<protein>
    <submittedName>
        <fullName evidence="1">Uncharacterized protein</fullName>
    </submittedName>
</protein>
<dbReference type="EMBL" id="ML769519">
    <property type="protein sequence ID" value="KAE9396104.1"/>
    <property type="molecule type" value="Genomic_DNA"/>
</dbReference>
<keyword evidence="2" id="KW-1185">Reference proteome</keyword>
<evidence type="ECO:0000313" key="2">
    <source>
        <dbReference type="Proteomes" id="UP000799118"/>
    </source>
</evidence>
<proteinExistence type="predicted"/>
<name>A0A6A4HG62_9AGAR</name>
<gene>
    <name evidence="1" type="ORF">BT96DRAFT_922353</name>
</gene>
<dbReference type="Proteomes" id="UP000799118">
    <property type="component" value="Unassembled WGS sequence"/>
</dbReference>
<accession>A0A6A4HG62</accession>
<reference evidence="1" key="1">
    <citation type="journal article" date="2019" name="Environ. Microbiol.">
        <title>Fungal ecological strategies reflected in gene transcription - a case study of two litter decomposers.</title>
        <authorList>
            <person name="Barbi F."/>
            <person name="Kohler A."/>
            <person name="Barry K."/>
            <person name="Baskaran P."/>
            <person name="Daum C."/>
            <person name="Fauchery L."/>
            <person name="Ihrmark K."/>
            <person name="Kuo A."/>
            <person name="LaButti K."/>
            <person name="Lipzen A."/>
            <person name="Morin E."/>
            <person name="Grigoriev I.V."/>
            <person name="Henrissat B."/>
            <person name="Lindahl B."/>
            <person name="Martin F."/>
        </authorList>
    </citation>
    <scope>NUCLEOTIDE SEQUENCE</scope>
    <source>
        <strain evidence="1">JB14</strain>
    </source>
</reference>
<organism evidence="1 2">
    <name type="scientific">Gymnopus androsaceus JB14</name>
    <dbReference type="NCBI Taxonomy" id="1447944"/>
    <lineage>
        <taxon>Eukaryota</taxon>
        <taxon>Fungi</taxon>
        <taxon>Dikarya</taxon>
        <taxon>Basidiomycota</taxon>
        <taxon>Agaricomycotina</taxon>
        <taxon>Agaricomycetes</taxon>
        <taxon>Agaricomycetidae</taxon>
        <taxon>Agaricales</taxon>
        <taxon>Marasmiineae</taxon>
        <taxon>Omphalotaceae</taxon>
        <taxon>Gymnopus</taxon>
    </lineage>
</organism>
<sequence length="133" mass="15284">MAEEFRTYMNEEVRYVIITTITKVEEFKKHQLLYIPNAKIPLLARSSFTTTSFHNYAMNNPTSVWKGLASDTAVITKDTGFGNTMYVPPNIQSAGNPFGINRVLMRYDAFKAEKNHPVADWKQLNIYNLPNDF</sequence>
<dbReference type="AlphaFoldDB" id="A0A6A4HG62"/>
<evidence type="ECO:0000313" key="1">
    <source>
        <dbReference type="EMBL" id="KAE9396104.1"/>
    </source>
</evidence>